<evidence type="ECO:0000313" key="2">
    <source>
        <dbReference type="Proteomes" id="UP000784294"/>
    </source>
</evidence>
<sequence>MPPIFSHVPALVQALPPAEVHFGQPGVYTGAGLTNLPNPTTFTPGYPNPSLVQPPLSVPQQLYDQALPQSVKPGISTSQTATSSATVPAPTIADAQSMDQPAHLAKPDITVAPTQSVPAIMLPAPPSDPIYTNLPTLPTVPKDDVSAPALVQQIRSPEAQLISFD</sequence>
<evidence type="ECO:0000313" key="1">
    <source>
        <dbReference type="EMBL" id="VEL34680.1"/>
    </source>
</evidence>
<accession>A0A3S5FFY1</accession>
<reference evidence="1" key="1">
    <citation type="submission" date="2018-11" db="EMBL/GenBank/DDBJ databases">
        <authorList>
            <consortium name="Pathogen Informatics"/>
        </authorList>
    </citation>
    <scope>NUCLEOTIDE SEQUENCE</scope>
</reference>
<dbReference type="AlphaFoldDB" id="A0A3S5FFY1"/>
<name>A0A3S5FFY1_9PLAT</name>
<protein>
    <submittedName>
        <fullName evidence="1">Uncharacterized protein</fullName>
    </submittedName>
</protein>
<keyword evidence="2" id="KW-1185">Reference proteome</keyword>
<comment type="caution">
    <text evidence="1">The sequence shown here is derived from an EMBL/GenBank/DDBJ whole genome shotgun (WGS) entry which is preliminary data.</text>
</comment>
<gene>
    <name evidence="1" type="ORF">PXEA_LOCUS28120</name>
</gene>
<dbReference type="EMBL" id="CAAALY010248143">
    <property type="protein sequence ID" value="VEL34680.1"/>
    <property type="molecule type" value="Genomic_DNA"/>
</dbReference>
<dbReference type="Proteomes" id="UP000784294">
    <property type="component" value="Unassembled WGS sequence"/>
</dbReference>
<organism evidence="1 2">
    <name type="scientific">Protopolystoma xenopodis</name>
    <dbReference type="NCBI Taxonomy" id="117903"/>
    <lineage>
        <taxon>Eukaryota</taxon>
        <taxon>Metazoa</taxon>
        <taxon>Spiralia</taxon>
        <taxon>Lophotrochozoa</taxon>
        <taxon>Platyhelminthes</taxon>
        <taxon>Monogenea</taxon>
        <taxon>Polyopisthocotylea</taxon>
        <taxon>Polystomatidea</taxon>
        <taxon>Polystomatidae</taxon>
        <taxon>Protopolystoma</taxon>
    </lineage>
</organism>
<proteinExistence type="predicted"/>